<dbReference type="OMA" id="WGVGSFC"/>
<evidence type="ECO:0000256" key="1">
    <source>
        <dbReference type="ARBA" id="ARBA00004273"/>
    </source>
</evidence>
<keyword evidence="5" id="KW-0999">Mitochondrion inner membrane</keyword>
<evidence type="ECO:0000256" key="9">
    <source>
        <dbReference type="SAM" id="MobiDB-lite"/>
    </source>
</evidence>
<proteinExistence type="inferred from homology"/>
<dbReference type="PANTHER" id="PTHR31586:SF1">
    <property type="entry name" value="CYTOCHROME C OXIDASE ASSEMBLY PROTEIN COX20, MITOCHONDRIAL"/>
    <property type="match status" value="1"/>
</dbReference>
<keyword evidence="11" id="KW-1185">Reference proteome</keyword>
<feature type="compositionally biased region" description="Polar residues" evidence="9">
    <location>
        <begin position="9"/>
        <end position="20"/>
    </location>
</feature>
<comment type="similarity">
    <text evidence="2">Belongs to the COX20 family.</text>
</comment>
<feature type="region of interest" description="Disordered" evidence="9">
    <location>
        <begin position="1"/>
        <end position="24"/>
    </location>
</feature>
<keyword evidence="4" id="KW-0812">Transmembrane</keyword>
<dbReference type="OrthoDB" id="14603at2759"/>
<gene>
    <name evidence="10" type="ORF">PSEUBRA_SCAF1g00129</name>
</gene>
<dbReference type="InterPro" id="IPR022533">
    <property type="entry name" value="Cox20"/>
</dbReference>
<evidence type="ECO:0000256" key="2">
    <source>
        <dbReference type="ARBA" id="ARBA00009575"/>
    </source>
</evidence>
<accession>V5F2M6</accession>
<evidence type="ECO:0000256" key="7">
    <source>
        <dbReference type="ARBA" id="ARBA00023128"/>
    </source>
</evidence>
<organism evidence="10 11">
    <name type="scientific">Kalmanozyma brasiliensis (strain GHG001)</name>
    <name type="common">Yeast</name>
    <name type="synonym">Pseudozyma brasiliensis</name>
    <dbReference type="NCBI Taxonomy" id="1365824"/>
    <lineage>
        <taxon>Eukaryota</taxon>
        <taxon>Fungi</taxon>
        <taxon>Dikarya</taxon>
        <taxon>Basidiomycota</taxon>
        <taxon>Ustilaginomycotina</taxon>
        <taxon>Ustilaginomycetes</taxon>
        <taxon>Ustilaginales</taxon>
        <taxon>Ustilaginaceae</taxon>
        <taxon>Kalmanozyma</taxon>
    </lineage>
</organism>
<keyword evidence="8" id="KW-0472">Membrane</keyword>
<evidence type="ECO:0000256" key="5">
    <source>
        <dbReference type="ARBA" id="ARBA00022792"/>
    </source>
</evidence>
<evidence type="ECO:0000256" key="3">
    <source>
        <dbReference type="ARBA" id="ARBA00017689"/>
    </source>
</evidence>
<dbReference type="GO" id="GO:0005743">
    <property type="term" value="C:mitochondrial inner membrane"/>
    <property type="evidence" value="ECO:0007669"/>
    <property type="project" value="UniProtKB-SubCell"/>
</dbReference>
<dbReference type="EMBL" id="KI545851">
    <property type="protein sequence ID" value="EST09684.1"/>
    <property type="molecule type" value="Genomic_DNA"/>
</dbReference>
<dbReference type="AlphaFoldDB" id="V5F2M6"/>
<dbReference type="HOGENOM" id="CLU_2334538_0_0_1"/>
<evidence type="ECO:0000256" key="6">
    <source>
        <dbReference type="ARBA" id="ARBA00022989"/>
    </source>
</evidence>
<reference evidence="11" key="1">
    <citation type="journal article" date="2013" name="Genome Announc.">
        <title>Draft genome sequence of Pseudozyma brasiliensis sp. nov. strain GHG001, a high producer of endo-1,4-xylanase isolated from an insect pest of sugarcane.</title>
        <authorList>
            <person name="Oliveira J.V.D.C."/>
            <person name="dos Santos R.A.C."/>
            <person name="Borges T.A."/>
            <person name="Riano-Pachon D.M."/>
            <person name="Goldman G.H."/>
        </authorList>
    </citation>
    <scope>NUCLEOTIDE SEQUENCE [LARGE SCALE GENOMIC DNA]</scope>
    <source>
        <strain evidence="11">GHG001</strain>
    </source>
</reference>
<evidence type="ECO:0000256" key="8">
    <source>
        <dbReference type="ARBA" id="ARBA00023136"/>
    </source>
</evidence>
<name>V5F2M6_KALBG</name>
<keyword evidence="7" id="KW-0496">Mitochondrion</keyword>
<evidence type="ECO:0000313" key="11">
    <source>
        <dbReference type="Proteomes" id="UP000019377"/>
    </source>
</evidence>
<evidence type="ECO:0000313" key="10">
    <source>
        <dbReference type="EMBL" id="EST09684.1"/>
    </source>
</evidence>
<evidence type="ECO:0000256" key="4">
    <source>
        <dbReference type="ARBA" id="ARBA00022692"/>
    </source>
</evidence>
<dbReference type="eggNOG" id="ENOG502S3BD">
    <property type="taxonomic scope" value="Eukaryota"/>
</dbReference>
<sequence>MSRLHEASQPRSDGSESTVGATGAKAEATKLRAALSSISPISDLSSLPRVPCARGSLLMGMATAAGVAGISLVAGRGLRSGLNWGVGSFCFLGDVQTE</sequence>
<comment type="subcellular location">
    <subcellularLocation>
        <location evidence="1">Mitochondrion inner membrane</location>
    </subcellularLocation>
</comment>
<dbReference type="Pfam" id="PF12597">
    <property type="entry name" value="Cox20"/>
    <property type="match status" value="1"/>
</dbReference>
<dbReference type="Proteomes" id="UP000019377">
    <property type="component" value="Unassembled WGS sequence"/>
</dbReference>
<dbReference type="PANTHER" id="PTHR31586">
    <property type="entry name" value="CYTOCHROME C OXIDASE PROTEIN 20"/>
    <property type="match status" value="1"/>
</dbReference>
<protein>
    <recommendedName>
        <fullName evidence="3">Cytochrome c oxidase assembly protein COX20, mitochondrial</fullName>
    </recommendedName>
</protein>
<dbReference type="GO" id="GO:0033617">
    <property type="term" value="P:mitochondrial respiratory chain complex IV assembly"/>
    <property type="evidence" value="ECO:0007669"/>
    <property type="project" value="InterPro"/>
</dbReference>
<keyword evidence="6" id="KW-1133">Transmembrane helix</keyword>